<dbReference type="Pfam" id="PF12697">
    <property type="entry name" value="Abhydrolase_6"/>
    <property type="match status" value="1"/>
</dbReference>
<dbReference type="RefSeq" id="WP_206575296.1">
    <property type="nucleotide sequence ID" value="NZ_JAFKCV010000014.1"/>
</dbReference>
<dbReference type="Gene3D" id="3.40.50.1820">
    <property type="entry name" value="alpha/beta hydrolase"/>
    <property type="match status" value="1"/>
</dbReference>
<keyword evidence="2" id="KW-0378">Hydrolase</keyword>
<dbReference type="InterPro" id="IPR029058">
    <property type="entry name" value="AB_hydrolase_fold"/>
</dbReference>
<gene>
    <name evidence="2" type="ORF">J0A66_18275</name>
</gene>
<proteinExistence type="predicted"/>
<dbReference type="AlphaFoldDB" id="A0A939DR30"/>
<evidence type="ECO:0000313" key="3">
    <source>
        <dbReference type="Proteomes" id="UP000664654"/>
    </source>
</evidence>
<dbReference type="SUPFAM" id="SSF53474">
    <property type="entry name" value="alpha/beta-Hydrolases"/>
    <property type="match status" value="1"/>
</dbReference>
<reference evidence="2" key="1">
    <citation type="submission" date="2021-03" db="EMBL/GenBank/DDBJ databases">
        <title>novel species isolated from a fishpond in China.</title>
        <authorList>
            <person name="Lu H."/>
            <person name="Cai Z."/>
        </authorList>
    </citation>
    <scope>NUCLEOTIDE SEQUENCE</scope>
    <source>
        <strain evidence="2">JCM 30855</strain>
    </source>
</reference>
<dbReference type="EMBL" id="JAFKCV010000014">
    <property type="protein sequence ID" value="MBN7827184.1"/>
    <property type="molecule type" value="Genomic_DNA"/>
</dbReference>
<protein>
    <submittedName>
        <fullName evidence="2">Alpha/beta hydrolase</fullName>
    </submittedName>
</protein>
<dbReference type="GO" id="GO:0016020">
    <property type="term" value="C:membrane"/>
    <property type="evidence" value="ECO:0007669"/>
    <property type="project" value="TreeGrafter"/>
</dbReference>
<evidence type="ECO:0000313" key="2">
    <source>
        <dbReference type="EMBL" id="MBN7827184.1"/>
    </source>
</evidence>
<feature type="domain" description="AB hydrolase-1" evidence="1">
    <location>
        <begin position="34"/>
        <end position="277"/>
    </location>
</feature>
<keyword evidence="3" id="KW-1185">Reference proteome</keyword>
<dbReference type="PANTHER" id="PTHR43798:SF33">
    <property type="entry name" value="HYDROLASE, PUTATIVE (AFU_ORTHOLOGUE AFUA_2G14860)-RELATED"/>
    <property type="match status" value="1"/>
</dbReference>
<evidence type="ECO:0000259" key="1">
    <source>
        <dbReference type="Pfam" id="PF12697"/>
    </source>
</evidence>
<dbReference type="GO" id="GO:0046464">
    <property type="term" value="P:acylglycerol catabolic process"/>
    <property type="evidence" value="ECO:0007669"/>
    <property type="project" value="TreeGrafter"/>
</dbReference>
<organism evidence="2 3">
    <name type="scientific">Bowmanella dokdonensis</name>
    <dbReference type="NCBI Taxonomy" id="751969"/>
    <lineage>
        <taxon>Bacteria</taxon>
        <taxon>Pseudomonadati</taxon>
        <taxon>Pseudomonadota</taxon>
        <taxon>Gammaproteobacteria</taxon>
        <taxon>Alteromonadales</taxon>
        <taxon>Alteromonadaceae</taxon>
        <taxon>Bowmanella</taxon>
    </lineage>
</organism>
<accession>A0A939DR30</accession>
<dbReference type="InterPro" id="IPR000073">
    <property type="entry name" value="AB_hydrolase_1"/>
</dbReference>
<name>A0A939DR30_9ALTE</name>
<dbReference type="GO" id="GO:0047372">
    <property type="term" value="F:monoacylglycerol lipase activity"/>
    <property type="evidence" value="ECO:0007669"/>
    <property type="project" value="TreeGrafter"/>
</dbReference>
<dbReference type="InterPro" id="IPR050266">
    <property type="entry name" value="AB_hydrolase_sf"/>
</dbReference>
<dbReference type="PANTHER" id="PTHR43798">
    <property type="entry name" value="MONOACYLGLYCEROL LIPASE"/>
    <property type="match status" value="1"/>
</dbReference>
<dbReference type="InterPro" id="IPR000639">
    <property type="entry name" value="Epox_hydrolase-like"/>
</dbReference>
<dbReference type="PRINTS" id="PR00412">
    <property type="entry name" value="EPOXHYDRLASE"/>
</dbReference>
<dbReference type="Proteomes" id="UP000664654">
    <property type="component" value="Unassembled WGS sequence"/>
</dbReference>
<sequence length="289" mass="33397">MFSLQEWQSQGQVFHFEGHEIFYRTDGDKDKPVLLLIHGFPSSSWDWRALWPELVQHFRLISLDLLGFGFSDKPKHYVYSLKVQARLCIRLLEKERVRRVNLLAHDYGDTVAQELLSLAREPGGPTIDSAMLFNGGLFPETHQPLLIQKMLLSPFGGLVARLISYASFERNFDRICAVPLKREDIRGYWQLLQTKGGKRVVPRIIQYMKERELFRTRWVGALQHPPCPVRLINGIADPISGKNMLNRYRELVVQPDVVELADVGHYPHLEAPQLTLEAALAFWRAHHIL</sequence>
<comment type="caution">
    <text evidence="2">The sequence shown here is derived from an EMBL/GenBank/DDBJ whole genome shotgun (WGS) entry which is preliminary data.</text>
</comment>